<evidence type="ECO:0000256" key="2">
    <source>
        <dbReference type="SAM" id="SignalP"/>
    </source>
</evidence>
<keyword evidence="4" id="KW-1185">Reference proteome</keyword>
<comment type="caution">
    <text evidence="3">The sequence shown here is derived from an EMBL/GenBank/DDBJ whole genome shotgun (WGS) entry which is preliminary data.</text>
</comment>
<name>A0A210R0D4_MIZYE</name>
<evidence type="ECO:0000313" key="4">
    <source>
        <dbReference type="Proteomes" id="UP000242188"/>
    </source>
</evidence>
<dbReference type="Proteomes" id="UP000242188">
    <property type="component" value="Unassembled WGS sequence"/>
</dbReference>
<dbReference type="CDD" id="cd00037">
    <property type="entry name" value="CLECT"/>
    <property type="match status" value="1"/>
</dbReference>
<gene>
    <name evidence="3" type="ORF">KP79_PYT12500</name>
</gene>
<protein>
    <recommendedName>
        <fullName evidence="5">WSC domain-containing protein</fullName>
    </recommendedName>
</protein>
<reference evidence="3 4" key="1">
    <citation type="journal article" date="2017" name="Nat. Ecol. Evol.">
        <title>Scallop genome provides insights into evolution of bilaterian karyotype and development.</title>
        <authorList>
            <person name="Wang S."/>
            <person name="Zhang J."/>
            <person name="Jiao W."/>
            <person name="Li J."/>
            <person name="Xun X."/>
            <person name="Sun Y."/>
            <person name="Guo X."/>
            <person name="Huan P."/>
            <person name="Dong B."/>
            <person name="Zhang L."/>
            <person name="Hu X."/>
            <person name="Sun X."/>
            <person name="Wang J."/>
            <person name="Zhao C."/>
            <person name="Wang Y."/>
            <person name="Wang D."/>
            <person name="Huang X."/>
            <person name="Wang R."/>
            <person name="Lv J."/>
            <person name="Li Y."/>
            <person name="Zhang Z."/>
            <person name="Liu B."/>
            <person name="Lu W."/>
            <person name="Hui Y."/>
            <person name="Liang J."/>
            <person name="Zhou Z."/>
            <person name="Hou R."/>
            <person name="Li X."/>
            <person name="Liu Y."/>
            <person name="Li H."/>
            <person name="Ning X."/>
            <person name="Lin Y."/>
            <person name="Zhao L."/>
            <person name="Xing Q."/>
            <person name="Dou J."/>
            <person name="Li Y."/>
            <person name="Mao J."/>
            <person name="Guo H."/>
            <person name="Dou H."/>
            <person name="Li T."/>
            <person name="Mu C."/>
            <person name="Jiang W."/>
            <person name="Fu Q."/>
            <person name="Fu X."/>
            <person name="Miao Y."/>
            <person name="Liu J."/>
            <person name="Yu Q."/>
            <person name="Li R."/>
            <person name="Liao H."/>
            <person name="Li X."/>
            <person name="Kong Y."/>
            <person name="Jiang Z."/>
            <person name="Chourrout D."/>
            <person name="Li R."/>
            <person name="Bao Z."/>
        </authorList>
    </citation>
    <scope>NUCLEOTIDE SEQUENCE [LARGE SCALE GENOMIC DNA]</scope>
    <source>
        <strain evidence="3 4">PY_sf001</strain>
    </source>
</reference>
<keyword evidence="1" id="KW-0812">Transmembrane</keyword>
<evidence type="ECO:0000313" key="3">
    <source>
        <dbReference type="EMBL" id="OWF54486.1"/>
    </source>
</evidence>
<dbReference type="InterPro" id="IPR016187">
    <property type="entry name" value="CTDL_fold"/>
</dbReference>
<organism evidence="3 4">
    <name type="scientific">Mizuhopecten yessoensis</name>
    <name type="common">Japanese scallop</name>
    <name type="synonym">Patinopecten yessoensis</name>
    <dbReference type="NCBI Taxonomy" id="6573"/>
    <lineage>
        <taxon>Eukaryota</taxon>
        <taxon>Metazoa</taxon>
        <taxon>Spiralia</taxon>
        <taxon>Lophotrochozoa</taxon>
        <taxon>Mollusca</taxon>
        <taxon>Bivalvia</taxon>
        <taxon>Autobranchia</taxon>
        <taxon>Pteriomorphia</taxon>
        <taxon>Pectinida</taxon>
        <taxon>Pectinoidea</taxon>
        <taxon>Pectinidae</taxon>
        <taxon>Mizuhopecten</taxon>
    </lineage>
</organism>
<keyword evidence="1" id="KW-0472">Membrane</keyword>
<dbReference type="EMBL" id="NEDP02001025">
    <property type="protein sequence ID" value="OWF54486.1"/>
    <property type="molecule type" value="Genomic_DNA"/>
</dbReference>
<feature type="transmembrane region" description="Helical" evidence="1">
    <location>
        <begin position="336"/>
        <end position="361"/>
    </location>
</feature>
<feature type="chain" id="PRO_5012871692" description="WSC domain-containing protein" evidence="2">
    <location>
        <begin position="22"/>
        <end position="426"/>
    </location>
</feature>
<evidence type="ECO:0008006" key="5">
    <source>
        <dbReference type="Google" id="ProtNLM"/>
    </source>
</evidence>
<keyword evidence="1" id="KW-1133">Transmembrane helix</keyword>
<accession>A0A210R0D4</accession>
<dbReference type="SUPFAM" id="SSF56436">
    <property type="entry name" value="C-type lectin-like"/>
    <property type="match status" value="1"/>
</dbReference>
<proteinExistence type="predicted"/>
<evidence type="ECO:0000256" key="1">
    <source>
        <dbReference type="SAM" id="Phobius"/>
    </source>
</evidence>
<dbReference type="AlphaFoldDB" id="A0A210R0D4"/>
<sequence length="426" mass="48460">MGSPLAWLCFLCTTKVTLCGAYVWTPAEVFPDKKTWTEGMQNSDCHLLGRAFIADRLEDVRVQGVTDNSELSTQYWIGAHVQYSKWMRFSGCYQMDIQQMTSEAGSYSITECYKFCDGTSFGLTIDKCVCLDTPGPVRNTDYDYCMATPCQIDVGEFCGDTTLWSKTCLCWYDVLDLRSDNRIGNCKSTINRQLTTTNCSDKHAFLCQRRNKVRRYQEKMNWTEAGFACHRDHRSQFFDRQFPKRKRSGRYWVGLFRKQSFSWGNSTPSGKEFDCLSASVSKDGKLNTFVRKCYSRLPLLCNQPEPKLPKRLSTLVFTTTETVQTTNTAQPGGLSVISLSVGVVCGILVTLLAVVIFVIIYRFRKKRYDTQASSNRQEVASSDIAAVHYEHIRPENRECQVYDVCGHTSATYDYITTQGGIDKSPE</sequence>
<dbReference type="OrthoDB" id="10537442at2759"/>
<keyword evidence="2" id="KW-0732">Signal</keyword>
<feature type="signal peptide" evidence="2">
    <location>
        <begin position="1"/>
        <end position="21"/>
    </location>
</feature>